<comment type="caution">
    <text evidence="3">The sequence shown here is derived from an EMBL/GenBank/DDBJ whole genome shotgun (WGS) entry which is preliminary data.</text>
</comment>
<protein>
    <recommendedName>
        <fullName evidence="2">DUF4218 domain-containing protein</fullName>
    </recommendedName>
</protein>
<sequence length="405" mass="46382">MVGAKLLRIDDLEQVETQIPITLCKLEKVFPSSFFYVMVHLPIHLANEAMLGGPVQYRWMYSIERWLYFLKSLIGNRAWPEGCIVEGYIANECMNLCSRYLHTIDTKFNRPEWNYDGGLKKSNGRLSLFCQSRKTLGAPKQRDLEANELEQAHIYILKNCDEVLPFLEEFAQIHVDSTQHLSDDEWNRQFIEWFQDKVAQLHKEDDSGIMEDLLALSHGPTKYVLHYNGYIVNGYRFHAEEYDKNLKTQNCDVVVVGETDKHSENIDYYGVLTDVLELQFTGSCATRMDKKVRGSNKCKEVASLDIGQKLKVTFYNNRTVEKNGNIGHQKAAGNRGVLEVSDDRELALCPKPREMAATNCECFSFKIKCIYSKSFSMENKPIDNSIDANPGLVQNRSGNPFSLSP</sequence>
<dbReference type="InterPro" id="IPR025452">
    <property type="entry name" value="DUF4218"/>
</dbReference>
<dbReference type="EMBL" id="JBANQN010000001">
    <property type="protein sequence ID" value="KAK6802856.1"/>
    <property type="molecule type" value="Genomic_DNA"/>
</dbReference>
<dbReference type="Pfam" id="PF13960">
    <property type="entry name" value="DUF4218"/>
    <property type="match status" value="1"/>
</dbReference>
<accession>A0AAN8UBB3</accession>
<dbReference type="PANTHER" id="PTHR48258">
    <property type="entry name" value="DUF4218 DOMAIN-CONTAINING PROTEIN-RELATED"/>
    <property type="match status" value="1"/>
</dbReference>
<evidence type="ECO:0000313" key="3">
    <source>
        <dbReference type="EMBL" id="KAK6802856.1"/>
    </source>
</evidence>
<organism evidence="3 4">
    <name type="scientific">Solanum bulbocastanum</name>
    <name type="common">Wild potato</name>
    <dbReference type="NCBI Taxonomy" id="147425"/>
    <lineage>
        <taxon>Eukaryota</taxon>
        <taxon>Viridiplantae</taxon>
        <taxon>Streptophyta</taxon>
        <taxon>Embryophyta</taxon>
        <taxon>Tracheophyta</taxon>
        <taxon>Spermatophyta</taxon>
        <taxon>Magnoliopsida</taxon>
        <taxon>eudicotyledons</taxon>
        <taxon>Gunneridae</taxon>
        <taxon>Pentapetalae</taxon>
        <taxon>asterids</taxon>
        <taxon>lamiids</taxon>
        <taxon>Solanales</taxon>
        <taxon>Solanaceae</taxon>
        <taxon>Solanoideae</taxon>
        <taxon>Solaneae</taxon>
        <taxon>Solanum</taxon>
    </lineage>
</organism>
<feature type="compositionally biased region" description="Polar residues" evidence="1">
    <location>
        <begin position="392"/>
        <end position="405"/>
    </location>
</feature>
<dbReference type="PANTHER" id="PTHR48258:SF11">
    <property type="entry name" value="TDCA1-ORF2 PROTEIN"/>
    <property type="match status" value="1"/>
</dbReference>
<evidence type="ECO:0000259" key="2">
    <source>
        <dbReference type="Pfam" id="PF13960"/>
    </source>
</evidence>
<evidence type="ECO:0000256" key="1">
    <source>
        <dbReference type="SAM" id="MobiDB-lite"/>
    </source>
</evidence>
<feature type="region of interest" description="Disordered" evidence="1">
    <location>
        <begin position="385"/>
        <end position="405"/>
    </location>
</feature>
<feature type="domain" description="DUF4218" evidence="2">
    <location>
        <begin position="3"/>
        <end position="114"/>
    </location>
</feature>
<proteinExistence type="predicted"/>
<reference evidence="3 4" key="1">
    <citation type="submission" date="2024-02" db="EMBL/GenBank/DDBJ databases">
        <title>de novo genome assembly of Solanum bulbocastanum strain 11H21.</title>
        <authorList>
            <person name="Hosaka A.J."/>
        </authorList>
    </citation>
    <scope>NUCLEOTIDE SEQUENCE [LARGE SCALE GENOMIC DNA]</scope>
    <source>
        <tissue evidence="3">Young leaves</tissue>
    </source>
</reference>
<dbReference type="Proteomes" id="UP001371456">
    <property type="component" value="Unassembled WGS sequence"/>
</dbReference>
<name>A0AAN8UBB3_SOLBU</name>
<dbReference type="AlphaFoldDB" id="A0AAN8UBB3"/>
<keyword evidence="4" id="KW-1185">Reference proteome</keyword>
<evidence type="ECO:0000313" key="4">
    <source>
        <dbReference type="Proteomes" id="UP001371456"/>
    </source>
</evidence>
<gene>
    <name evidence="3" type="ORF">RDI58_000640</name>
</gene>